<name>A0A9N8HDT3_9STRA</name>
<evidence type="ECO:0000313" key="2">
    <source>
        <dbReference type="Proteomes" id="UP001153069"/>
    </source>
</evidence>
<gene>
    <name evidence="1" type="ORF">SEMRO_356_G125420.1</name>
</gene>
<protein>
    <submittedName>
        <fullName evidence="1">Uncharacterized protein</fullName>
    </submittedName>
</protein>
<organism evidence="1 2">
    <name type="scientific">Seminavis robusta</name>
    <dbReference type="NCBI Taxonomy" id="568900"/>
    <lineage>
        <taxon>Eukaryota</taxon>
        <taxon>Sar</taxon>
        <taxon>Stramenopiles</taxon>
        <taxon>Ochrophyta</taxon>
        <taxon>Bacillariophyta</taxon>
        <taxon>Bacillariophyceae</taxon>
        <taxon>Bacillariophycidae</taxon>
        <taxon>Naviculales</taxon>
        <taxon>Naviculaceae</taxon>
        <taxon>Seminavis</taxon>
    </lineage>
</organism>
<keyword evidence="2" id="KW-1185">Reference proteome</keyword>
<dbReference type="Proteomes" id="UP001153069">
    <property type="component" value="Unassembled WGS sequence"/>
</dbReference>
<dbReference type="EMBL" id="CAICTM010000355">
    <property type="protein sequence ID" value="CAB9508690.1"/>
    <property type="molecule type" value="Genomic_DNA"/>
</dbReference>
<reference evidence="1" key="1">
    <citation type="submission" date="2020-06" db="EMBL/GenBank/DDBJ databases">
        <authorList>
            <consortium name="Plant Systems Biology data submission"/>
        </authorList>
    </citation>
    <scope>NUCLEOTIDE SEQUENCE</scope>
    <source>
        <strain evidence="1">D6</strain>
    </source>
</reference>
<comment type="caution">
    <text evidence="1">The sequence shown here is derived from an EMBL/GenBank/DDBJ whole genome shotgun (WGS) entry which is preliminary data.</text>
</comment>
<accession>A0A9N8HDT3</accession>
<dbReference type="AlphaFoldDB" id="A0A9N8HDT3"/>
<proteinExistence type="predicted"/>
<evidence type="ECO:0000313" key="1">
    <source>
        <dbReference type="EMBL" id="CAB9508690.1"/>
    </source>
</evidence>
<sequence length="109" mass="12111">MGSLSSKTIVEYRTDPATAKALEQSNAALAQSQALQARSSQALREQKKMVAELKAASERQEADFKRQIRKAVEIIKTCQGQGQKVAVLLGGQRFWKDNSLQVLVQHDRN</sequence>